<evidence type="ECO:0000256" key="3">
    <source>
        <dbReference type="SAM" id="MobiDB-lite"/>
    </source>
</evidence>
<reference evidence="6" key="1">
    <citation type="submission" date="2025-08" db="UniProtKB">
        <authorList>
            <consortium name="RefSeq"/>
        </authorList>
    </citation>
    <scope>IDENTIFICATION</scope>
</reference>
<keyword evidence="4" id="KW-0812">Transmembrane</keyword>
<evidence type="ECO:0000313" key="6">
    <source>
        <dbReference type="RefSeq" id="XP_022080904.1"/>
    </source>
</evidence>
<dbReference type="Proteomes" id="UP000694845">
    <property type="component" value="Unplaced"/>
</dbReference>
<sequence>MSGGLKCNPLTVSLVTIGTLITITCMFIFVIINKPFDFDTCEEDSGAVVETEVTRYGIVIRIDMSTSTPQPKLFSWSYDINRTMSPVESQPYSCQQETKTLEKPRMFLQSCLETISRVIPADNHQDTEVYLITRDTVNSAQPPDSLTAVREIIAIFPFNTSRANTEAPFAVTDDDIARYQWIIENAALGNLNSDSTVGRGEEALDMLRPTHGLLNIRTTSLRITFAVTGGGDVTTLTPTDEWRQMRVYSEKYTLYTREFPCYGLNAADARFKKRLVLEMYNSSAEGIVNPCAPTGSFETLTNSTSDLRCSTPAPASADRHLPVSLPGETEPSNHSEEARYTLEGVGQSEDCRRQMKMLILDGEELPAPQGDIIALFPKLPFVLDDIAARDFSTICNWTNTPKPTDTFLTEGNSTSLNPCFVATYLKELISEGLKIDQATWDRTVIREEGGVTELNEEDWIHGFMISTSSELIPPPLPCVLSEANRLVLERKQAGTTAVIVLILSGLLLVCLGYGIACKRGGDNNWVPSPLAMYQFEEN</sequence>
<dbReference type="GO" id="GO:0009134">
    <property type="term" value="P:nucleoside diphosphate catabolic process"/>
    <property type="evidence" value="ECO:0007669"/>
    <property type="project" value="TreeGrafter"/>
</dbReference>
<dbReference type="Gene3D" id="3.30.420.40">
    <property type="match status" value="1"/>
</dbReference>
<dbReference type="KEGG" id="aplc:110973950"/>
<organism evidence="5 6">
    <name type="scientific">Acanthaster planci</name>
    <name type="common">Crown-of-thorns starfish</name>
    <dbReference type="NCBI Taxonomy" id="133434"/>
    <lineage>
        <taxon>Eukaryota</taxon>
        <taxon>Metazoa</taxon>
        <taxon>Echinodermata</taxon>
        <taxon>Eleutherozoa</taxon>
        <taxon>Asterozoa</taxon>
        <taxon>Asteroidea</taxon>
        <taxon>Valvatacea</taxon>
        <taxon>Valvatida</taxon>
        <taxon>Acanthasteridae</taxon>
        <taxon>Acanthaster</taxon>
    </lineage>
</organism>
<feature type="transmembrane region" description="Helical" evidence="4">
    <location>
        <begin position="493"/>
        <end position="516"/>
    </location>
</feature>
<keyword evidence="4" id="KW-1133">Transmembrane helix</keyword>
<keyword evidence="5" id="KW-1185">Reference proteome</keyword>
<dbReference type="OMA" id="YDINRTM"/>
<gene>
    <name evidence="6" type="primary">LOC110973950</name>
</gene>
<keyword evidence="2" id="KW-0378">Hydrolase</keyword>
<dbReference type="Pfam" id="PF01150">
    <property type="entry name" value="GDA1_CD39"/>
    <property type="match status" value="1"/>
</dbReference>
<protein>
    <submittedName>
        <fullName evidence="6">Ectonucleoside triphosphate diphosphohydrolase 1-like</fullName>
    </submittedName>
</protein>
<keyword evidence="4" id="KW-0472">Membrane</keyword>
<dbReference type="GeneID" id="110973950"/>
<name>A0A8B7XJD0_ACAPL</name>
<dbReference type="GO" id="GO:0017111">
    <property type="term" value="F:ribonucleoside triphosphate phosphatase activity"/>
    <property type="evidence" value="ECO:0007669"/>
    <property type="project" value="TreeGrafter"/>
</dbReference>
<evidence type="ECO:0000256" key="4">
    <source>
        <dbReference type="SAM" id="Phobius"/>
    </source>
</evidence>
<dbReference type="OrthoDB" id="6372431at2759"/>
<dbReference type="InterPro" id="IPR000407">
    <property type="entry name" value="GDA1_CD39_NTPase"/>
</dbReference>
<comment type="similarity">
    <text evidence="1">Belongs to the GDA1/CD39 NTPase family.</text>
</comment>
<feature type="region of interest" description="Disordered" evidence="3">
    <location>
        <begin position="310"/>
        <end position="336"/>
    </location>
</feature>
<dbReference type="RefSeq" id="XP_022080904.1">
    <property type="nucleotide sequence ID" value="XM_022225212.1"/>
</dbReference>
<dbReference type="PANTHER" id="PTHR11782:SF83">
    <property type="entry name" value="GUANOSINE-DIPHOSPHATASE"/>
    <property type="match status" value="1"/>
</dbReference>
<dbReference type="Gene3D" id="3.30.420.150">
    <property type="entry name" value="Exopolyphosphatase. Domain 2"/>
    <property type="match status" value="1"/>
</dbReference>
<evidence type="ECO:0000313" key="5">
    <source>
        <dbReference type="Proteomes" id="UP000694845"/>
    </source>
</evidence>
<dbReference type="AlphaFoldDB" id="A0A8B7XJD0"/>
<dbReference type="GO" id="GO:0004382">
    <property type="term" value="F:GDP phosphatase activity"/>
    <property type="evidence" value="ECO:0007669"/>
    <property type="project" value="TreeGrafter"/>
</dbReference>
<feature type="transmembrane region" description="Helical" evidence="4">
    <location>
        <begin position="12"/>
        <end position="32"/>
    </location>
</feature>
<accession>A0A8B7XJD0</accession>
<dbReference type="PANTHER" id="PTHR11782">
    <property type="entry name" value="ADENOSINE/GUANOSINE DIPHOSPHATASE"/>
    <property type="match status" value="1"/>
</dbReference>
<dbReference type="GO" id="GO:0005886">
    <property type="term" value="C:plasma membrane"/>
    <property type="evidence" value="ECO:0007669"/>
    <property type="project" value="TreeGrafter"/>
</dbReference>
<evidence type="ECO:0000256" key="1">
    <source>
        <dbReference type="ARBA" id="ARBA00009283"/>
    </source>
</evidence>
<evidence type="ECO:0000256" key="2">
    <source>
        <dbReference type="ARBA" id="ARBA00022801"/>
    </source>
</evidence>
<dbReference type="GO" id="GO:0045134">
    <property type="term" value="F:UDP phosphatase activity"/>
    <property type="evidence" value="ECO:0007669"/>
    <property type="project" value="TreeGrafter"/>
</dbReference>
<proteinExistence type="inferred from homology"/>